<sequence>MLSTEFMLGCFGTAFILGFSIGFHILGFKKAAEVSTSS</sequence>
<organism evidence="2">
    <name type="scientific">marine metagenome</name>
    <dbReference type="NCBI Taxonomy" id="408172"/>
    <lineage>
        <taxon>unclassified sequences</taxon>
        <taxon>metagenomes</taxon>
        <taxon>ecological metagenomes</taxon>
    </lineage>
</organism>
<feature type="transmembrane region" description="Helical" evidence="1">
    <location>
        <begin position="6"/>
        <end position="28"/>
    </location>
</feature>
<evidence type="ECO:0000313" key="2">
    <source>
        <dbReference type="EMBL" id="VUC92825.1"/>
    </source>
</evidence>
<dbReference type="AlphaFoldDB" id="A0A5E4DNH8"/>
<protein>
    <submittedName>
        <fullName evidence="2">Putative minor capsid protein</fullName>
    </submittedName>
</protein>
<name>A0A5E4DNH8_9ZZZZ</name>
<gene>
    <name evidence="2" type="primary">gIX</name>
    <name evidence="2" type="ORF">VP3218_CDS04</name>
</gene>
<accession>A0A5E4DNH8</accession>
<keyword evidence="1" id="KW-1133">Transmembrane helix</keyword>
<keyword evidence="1" id="KW-0812">Transmembrane</keyword>
<evidence type="ECO:0000256" key="1">
    <source>
        <dbReference type="SAM" id="Phobius"/>
    </source>
</evidence>
<reference evidence="2" key="1">
    <citation type="submission" date="2019-06" db="EMBL/GenBank/DDBJ databases">
        <authorList>
            <person name="Weber M."/>
            <person name="Kostadinov I."/>
            <person name="Kostadinov D I."/>
        </authorList>
    </citation>
    <scope>NUCLEOTIDE SEQUENCE</scope>
</reference>
<dbReference type="EMBL" id="LR595856">
    <property type="protein sequence ID" value="VUC92825.1"/>
    <property type="molecule type" value="Genomic_DNA"/>
</dbReference>
<proteinExistence type="predicted"/>
<keyword evidence="1" id="KW-0472">Membrane</keyword>